<dbReference type="AlphaFoldDB" id="A0A2G2V091"/>
<accession>A0A2G2V091</accession>
<dbReference type="OrthoDB" id="1301295at2759"/>
<reference evidence="1" key="2">
    <citation type="journal article" date="2017" name="J. Anim. Genet.">
        <title>Multiple reference genome sequences of hot pepper reveal the massive evolution of plant disease resistance genes by retroduplication.</title>
        <authorList>
            <person name="Kim S."/>
            <person name="Park J."/>
            <person name="Yeom S.-I."/>
            <person name="Kim Y.-M."/>
            <person name="Seo E."/>
            <person name="Kim K.-T."/>
            <person name="Kim M.-S."/>
            <person name="Lee J.M."/>
            <person name="Cheong K."/>
            <person name="Shin H.-S."/>
            <person name="Kim S.-B."/>
            <person name="Han K."/>
            <person name="Lee J."/>
            <person name="Park M."/>
            <person name="Lee H.-A."/>
            <person name="Lee H.-Y."/>
            <person name="Lee Y."/>
            <person name="Oh S."/>
            <person name="Lee J.H."/>
            <person name="Choi E."/>
            <person name="Choi E."/>
            <person name="Lee S.E."/>
            <person name="Jeon J."/>
            <person name="Kim H."/>
            <person name="Choi G."/>
            <person name="Song H."/>
            <person name="Lee J."/>
            <person name="Lee S.-C."/>
            <person name="Kwon J.-K."/>
            <person name="Lee H.-Y."/>
            <person name="Koo N."/>
            <person name="Hong Y."/>
            <person name="Kim R.W."/>
            <person name="Kang W.-H."/>
            <person name="Huh J.H."/>
            <person name="Kang B.-C."/>
            <person name="Yang T.-J."/>
            <person name="Lee Y.-H."/>
            <person name="Bennetzen J.L."/>
            <person name="Choi D."/>
        </authorList>
    </citation>
    <scope>NUCLEOTIDE SEQUENCE [LARGE SCALE GENOMIC DNA]</scope>
    <source>
        <strain evidence="1">cv. PBC81</strain>
    </source>
</reference>
<dbReference type="PANTHER" id="PTHR15140:SF52">
    <property type="entry name" value="LATE BLIGHT RESISTANCE PROTEIN HOMOLOG R1A-4"/>
    <property type="match status" value="1"/>
</dbReference>
<dbReference type="InterPro" id="IPR032675">
    <property type="entry name" value="LRR_dom_sf"/>
</dbReference>
<comment type="caution">
    <text evidence="1">The sequence shown here is derived from an EMBL/GenBank/DDBJ whole genome shotgun (WGS) entry which is preliminary data.</text>
</comment>
<gene>
    <name evidence="1" type="ORF">CQW23_34078</name>
</gene>
<reference evidence="1" key="1">
    <citation type="journal article" date="2017" name="Genome Biol.">
        <title>New reference genome sequences of hot pepper reveal the massive evolution of plant disease-resistance genes by retroduplication.</title>
        <authorList>
            <person name="Kim S."/>
            <person name="Park J."/>
            <person name="Yeom S.I."/>
            <person name="Kim Y.M."/>
            <person name="Seo E."/>
            <person name="Kim K.T."/>
            <person name="Kim M.S."/>
            <person name="Lee J.M."/>
            <person name="Cheong K."/>
            <person name="Shin H.S."/>
            <person name="Kim S.B."/>
            <person name="Han K."/>
            <person name="Lee J."/>
            <person name="Park M."/>
            <person name="Lee H.A."/>
            <person name="Lee H.Y."/>
            <person name="Lee Y."/>
            <person name="Oh S."/>
            <person name="Lee J.H."/>
            <person name="Choi E."/>
            <person name="Choi E."/>
            <person name="Lee S.E."/>
            <person name="Jeon J."/>
            <person name="Kim H."/>
            <person name="Choi G."/>
            <person name="Song H."/>
            <person name="Lee J."/>
            <person name="Lee S.C."/>
            <person name="Kwon J.K."/>
            <person name="Lee H.Y."/>
            <person name="Koo N."/>
            <person name="Hong Y."/>
            <person name="Kim R.W."/>
            <person name="Kang W.H."/>
            <person name="Huh J.H."/>
            <person name="Kang B.C."/>
            <person name="Yang T.J."/>
            <person name="Lee Y.H."/>
            <person name="Bennetzen J.L."/>
            <person name="Choi D."/>
        </authorList>
    </citation>
    <scope>NUCLEOTIDE SEQUENCE [LARGE SCALE GENOMIC DNA]</scope>
    <source>
        <strain evidence="1">PBC81</strain>
        <tissue evidence="1">Leaf</tissue>
    </source>
</reference>
<organism evidence="1">
    <name type="scientific">Capsicum baccatum</name>
    <name type="common">Peruvian pepper</name>
    <dbReference type="NCBI Taxonomy" id="33114"/>
    <lineage>
        <taxon>Eukaryota</taxon>
        <taxon>Viridiplantae</taxon>
        <taxon>Streptophyta</taxon>
        <taxon>Embryophyta</taxon>
        <taxon>Tracheophyta</taxon>
        <taxon>Spermatophyta</taxon>
        <taxon>Magnoliopsida</taxon>
        <taxon>eudicotyledons</taxon>
        <taxon>Gunneridae</taxon>
        <taxon>Pentapetalae</taxon>
        <taxon>asterids</taxon>
        <taxon>lamiids</taxon>
        <taxon>Solanales</taxon>
        <taxon>Solanaceae</taxon>
        <taxon>Solanoideae</taxon>
        <taxon>Capsiceae</taxon>
        <taxon>Capsicum</taxon>
    </lineage>
</organism>
<dbReference type="PANTHER" id="PTHR15140">
    <property type="entry name" value="TUBULIN-SPECIFIC CHAPERONE E"/>
    <property type="match status" value="1"/>
</dbReference>
<dbReference type="SUPFAM" id="SSF52058">
    <property type="entry name" value="L domain-like"/>
    <property type="match status" value="1"/>
</dbReference>
<evidence type="ECO:0000313" key="1">
    <source>
        <dbReference type="EMBL" id="PHT26308.1"/>
    </source>
</evidence>
<protein>
    <recommendedName>
        <fullName evidence="2">NB-ARC domain-containing protein</fullName>
    </recommendedName>
</protein>
<sequence length="293" mass="33352">MERYWFPKLDFLTELDCLWVAFESSKTNHFGPSLETNWSWDFHFPSNLKILKLCDFPLTSDSLSTIARLPNLKELLLITTIIKEEEWNMGEEDTFLNLKCLGLNDETLAKWEFGEESFPVLEKLALWECRKLTKIPPNFGDIDSLKIIELFESPQLEDSALEIKQCVEDITGVDKLQILDPNNIPLSKTVSFILSLSKSRTLPCFPKLLCHAQFTPSSWRAAAMPSSASLLLPNASDFNCLAVRVSSTVSLSLKHTWCFPEFLRDALFTPLSWRAAAMPSSASFFNWLQSVEA</sequence>
<dbReference type="EMBL" id="MLFT02000883">
    <property type="protein sequence ID" value="PHT26308.1"/>
    <property type="molecule type" value="Genomic_DNA"/>
</dbReference>
<proteinExistence type="predicted"/>
<name>A0A2G2V091_CAPBA</name>
<dbReference type="Gene3D" id="3.80.10.10">
    <property type="entry name" value="Ribonuclease Inhibitor"/>
    <property type="match status" value="1"/>
</dbReference>
<evidence type="ECO:0008006" key="2">
    <source>
        <dbReference type="Google" id="ProtNLM"/>
    </source>
</evidence>